<dbReference type="PROSITE" id="PS50878">
    <property type="entry name" value="RT_POL"/>
    <property type="match status" value="1"/>
</dbReference>
<sequence>MQNRLAWIAIEGLPPQAWHEAAFTRIASTWGEVKFPETCDTKNINLVAGKVCIRTRCMELIQHNLPVTIEGIHVCVRICKLVGECHEIWVPDKLVAKDVDDNSTNKNDTDDEEDLYDDGSDCDFFDEDYQNDVDYPLGGGWIREDQDATKKFNDDSDETSHCADNHQNHNSRCLKGTKYSNFLVNLQSQTPTSMSPQNRKVNSSISPCFVNDTYSGEMSPSHQHTFLNKVLVDVNPTNLASTHVDKAQGFVLPASHANGMSSGIFAIWNNSLFKKNKAIVDEDGFIAIYGDWVNIKKPCLMIVVYAPQDLGGKCRLWNQLHLLISNFGDLTIILGEFNEYLRQKAKIKWEIEGDENSQFFHGLVNNKFSKSQINGIFIKGVWVSDPPLVISHIFNYHKSKFEDTSVNRPRFRSNQFKTLSLHEISFLDATITSKEIKDAVWDCGGSKAPGPDGFTFKFIKHYWETIGENFVDMVKKFELDGFIPRGCNSSFITLVPKIQDLLHISDFRPISLIGCQYKVIAKILANRLQRVVYLVVSEVQTAYIKDRQIIDGPLMINGCLKSAYGSVIVNGSPTKEFKIQKGLRQGDPLSPFLFIIAVEALHIALEEAKSKHIFEGVKVSSNKVDISHLQFADDALILGKWSIDNAKNLCRILRCFNLAFGLKVNFSKSKLFGVGVSTSKTNNLAYFLNCQPSKLPCSYLGLPIGANMNMASNWNPIIEKFHKRLTSWKAKTLSYGGRLTLLKSVLGALGGSLESNKMAWIAWDKTCSSPSCGGLGIGSLDASNLAMLVKWWWPFLTEDNSLWKLIITSIHGPDGGVSGFDSLGSSSFSMLLSPWSKIMNLNKHLVCADINLQSIFSRKVGNGASFSFWNDAWLGEQCLKNTFPRLYALEQSKECKVVDRCNMLYGSKSRSWDWRRELRDGHEKDQLDGLLYLLRDFDPSDVEDSWACSLNSNNTYTVSSMRKMIEGNLLPF</sequence>
<dbReference type="EMBL" id="BQNB010014543">
    <property type="protein sequence ID" value="GJT29449.1"/>
    <property type="molecule type" value="Genomic_DNA"/>
</dbReference>
<feature type="domain" description="Reverse transcriptase" evidence="1">
    <location>
        <begin position="476"/>
        <end position="704"/>
    </location>
</feature>
<evidence type="ECO:0000313" key="3">
    <source>
        <dbReference type="Proteomes" id="UP001151760"/>
    </source>
</evidence>
<keyword evidence="2" id="KW-0808">Transferase</keyword>
<gene>
    <name evidence="2" type="ORF">Tco_0909724</name>
</gene>
<dbReference type="SUPFAM" id="SSF56672">
    <property type="entry name" value="DNA/RNA polymerases"/>
    <property type="match status" value="1"/>
</dbReference>
<organism evidence="2 3">
    <name type="scientific">Tanacetum coccineum</name>
    <dbReference type="NCBI Taxonomy" id="301880"/>
    <lineage>
        <taxon>Eukaryota</taxon>
        <taxon>Viridiplantae</taxon>
        <taxon>Streptophyta</taxon>
        <taxon>Embryophyta</taxon>
        <taxon>Tracheophyta</taxon>
        <taxon>Spermatophyta</taxon>
        <taxon>Magnoliopsida</taxon>
        <taxon>eudicotyledons</taxon>
        <taxon>Gunneridae</taxon>
        <taxon>Pentapetalae</taxon>
        <taxon>asterids</taxon>
        <taxon>campanulids</taxon>
        <taxon>Asterales</taxon>
        <taxon>Asteraceae</taxon>
        <taxon>Asteroideae</taxon>
        <taxon>Anthemideae</taxon>
        <taxon>Anthemidinae</taxon>
        <taxon>Tanacetum</taxon>
    </lineage>
</organism>
<dbReference type="PANTHER" id="PTHR33116">
    <property type="entry name" value="REVERSE TRANSCRIPTASE ZINC-BINDING DOMAIN-CONTAINING PROTEIN-RELATED-RELATED"/>
    <property type="match status" value="1"/>
</dbReference>
<keyword evidence="2" id="KW-0695">RNA-directed DNA polymerase</keyword>
<reference evidence="2" key="1">
    <citation type="journal article" date="2022" name="Int. J. Mol. Sci.">
        <title>Draft Genome of Tanacetum Coccineum: Genomic Comparison of Closely Related Tanacetum-Family Plants.</title>
        <authorList>
            <person name="Yamashiro T."/>
            <person name="Shiraishi A."/>
            <person name="Nakayama K."/>
            <person name="Satake H."/>
        </authorList>
    </citation>
    <scope>NUCLEOTIDE SEQUENCE</scope>
</reference>
<keyword evidence="2" id="KW-0548">Nucleotidyltransferase</keyword>
<dbReference type="InterPro" id="IPR043502">
    <property type="entry name" value="DNA/RNA_pol_sf"/>
</dbReference>
<accession>A0ABQ5CRT7</accession>
<dbReference type="Pfam" id="PF00078">
    <property type="entry name" value="RVT_1"/>
    <property type="match status" value="1"/>
</dbReference>
<comment type="caution">
    <text evidence="2">The sequence shown here is derived from an EMBL/GenBank/DDBJ whole genome shotgun (WGS) entry which is preliminary data.</text>
</comment>
<protein>
    <submittedName>
        <fullName evidence="2">RNA-directed DNA polymerase, eukaryota, reverse transcriptase zinc-binding domain protein</fullName>
    </submittedName>
</protein>
<proteinExistence type="predicted"/>
<dbReference type="GO" id="GO:0003964">
    <property type="term" value="F:RNA-directed DNA polymerase activity"/>
    <property type="evidence" value="ECO:0007669"/>
    <property type="project" value="UniProtKB-KW"/>
</dbReference>
<dbReference type="CDD" id="cd01650">
    <property type="entry name" value="RT_nLTR_like"/>
    <property type="match status" value="1"/>
</dbReference>
<dbReference type="PANTHER" id="PTHR33116:SF79">
    <property type="entry name" value="REVERSE TRANSCRIPTASE DOMAIN, ZINC FINGER, CCHC-TYPE-RELATED"/>
    <property type="match status" value="1"/>
</dbReference>
<dbReference type="Proteomes" id="UP001151760">
    <property type="component" value="Unassembled WGS sequence"/>
</dbReference>
<name>A0ABQ5CRT7_9ASTR</name>
<evidence type="ECO:0000313" key="2">
    <source>
        <dbReference type="EMBL" id="GJT29449.1"/>
    </source>
</evidence>
<keyword evidence="3" id="KW-1185">Reference proteome</keyword>
<evidence type="ECO:0000259" key="1">
    <source>
        <dbReference type="PROSITE" id="PS50878"/>
    </source>
</evidence>
<reference evidence="2" key="2">
    <citation type="submission" date="2022-01" db="EMBL/GenBank/DDBJ databases">
        <authorList>
            <person name="Yamashiro T."/>
            <person name="Shiraishi A."/>
            <person name="Satake H."/>
            <person name="Nakayama K."/>
        </authorList>
    </citation>
    <scope>NUCLEOTIDE SEQUENCE</scope>
</reference>
<dbReference type="InterPro" id="IPR000477">
    <property type="entry name" value="RT_dom"/>
</dbReference>